<dbReference type="HOGENOM" id="CLU_022477_2_1_2"/>
<comment type="pathway">
    <text evidence="9">One-carbon metabolism; tetrahydrofolate interconversion.</text>
</comment>
<dbReference type="InterPro" id="IPR049943">
    <property type="entry name" value="Ser_HO-MeTrfase-like"/>
</dbReference>
<dbReference type="SUPFAM" id="SSF53383">
    <property type="entry name" value="PLP-dependent transferases"/>
    <property type="match status" value="1"/>
</dbReference>
<dbReference type="PROSITE" id="PS00096">
    <property type="entry name" value="SHMT"/>
    <property type="match status" value="1"/>
</dbReference>
<dbReference type="Gene3D" id="3.40.640.10">
    <property type="entry name" value="Type I PLP-dependent aspartate aminotransferase-like (Major domain)"/>
    <property type="match status" value="1"/>
</dbReference>
<dbReference type="CDD" id="cd00378">
    <property type="entry name" value="SHMT"/>
    <property type="match status" value="1"/>
</dbReference>
<name>H8I8G7_METCZ</name>
<evidence type="ECO:0000313" key="13">
    <source>
        <dbReference type="Proteomes" id="UP000005233"/>
    </source>
</evidence>
<dbReference type="InterPro" id="IPR019798">
    <property type="entry name" value="Ser_HO-MeTrfase_PLP_BS"/>
</dbReference>
<keyword evidence="5 9" id="KW-0554">One-carbon metabolism</keyword>
<dbReference type="InterPro" id="IPR015421">
    <property type="entry name" value="PyrdxlP-dep_Trfase_major"/>
</dbReference>
<comment type="subunit">
    <text evidence="3 9">Homodimer.</text>
</comment>
<comment type="subcellular location">
    <subcellularLocation>
        <location evidence="9">Cytoplasm</location>
    </subcellularLocation>
</comment>
<gene>
    <name evidence="9 12" type="primary">glyA</name>
    <name evidence="12" type="ordered locus">Mtc_0679</name>
</gene>
<evidence type="ECO:0000256" key="10">
    <source>
        <dbReference type="PIRSR" id="PIRSR000412-50"/>
    </source>
</evidence>
<dbReference type="PANTHER" id="PTHR11680">
    <property type="entry name" value="SERINE HYDROXYMETHYLTRANSFERASE"/>
    <property type="match status" value="1"/>
</dbReference>
<evidence type="ECO:0000313" key="12">
    <source>
        <dbReference type="EMBL" id="AFC99443.1"/>
    </source>
</evidence>
<accession>H8I8G7</accession>
<dbReference type="EC" id="2.1.2.1" evidence="9"/>
<feature type="site" description="Plays an important role in substrate specificity" evidence="9">
    <location>
        <position position="238"/>
    </location>
</feature>
<dbReference type="EMBL" id="CP003243">
    <property type="protein sequence ID" value="AFC99443.1"/>
    <property type="molecule type" value="Genomic_DNA"/>
</dbReference>
<dbReference type="Proteomes" id="UP000005233">
    <property type="component" value="Chromosome"/>
</dbReference>
<evidence type="ECO:0000256" key="9">
    <source>
        <dbReference type="HAMAP-Rule" id="MF_00051"/>
    </source>
</evidence>
<dbReference type="GO" id="GO:0019264">
    <property type="term" value="P:glycine biosynthetic process from serine"/>
    <property type="evidence" value="ECO:0007669"/>
    <property type="project" value="UniProtKB-UniRule"/>
</dbReference>
<evidence type="ECO:0000256" key="2">
    <source>
        <dbReference type="ARBA" id="ARBA00006376"/>
    </source>
</evidence>
<protein>
    <recommendedName>
        <fullName evidence="9">Serine hydroxymethyltransferase</fullName>
        <shortName evidence="9">SHMT</shortName>
        <shortName evidence="9">Serine methylase</shortName>
        <ecNumber evidence="9">2.1.2.1</ecNumber>
    </recommendedName>
</protein>
<reference evidence="12 13" key="1">
    <citation type="journal article" date="2012" name="J. Bacteriol.">
        <title>Complete genome sequence of a thermophilic methanogen, Methanocella conradii HZ254, isolated from Chinese rice field soil.</title>
        <authorList>
            <person name="Lu Z."/>
            <person name="Lu Y."/>
        </authorList>
    </citation>
    <scope>NUCLEOTIDE SEQUENCE [LARGE SCALE GENOMIC DNA]</scope>
    <source>
        <strain evidence="13">DSM 24694 / JCM 17849 / CGMCC 1.5162 / HZ254</strain>
    </source>
</reference>
<dbReference type="InterPro" id="IPR015422">
    <property type="entry name" value="PyrdxlP-dep_Trfase_small"/>
</dbReference>
<keyword evidence="8 9" id="KW-0663">Pyridoxal phosphate</keyword>
<feature type="modified residue" description="N6-(pyridoxal phosphate)lysine" evidence="9 10">
    <location>
        <position position="239"/>
    </location>
</feature>
<dbReference type="UniPathway" id="UPA00288">
    <property type="reaction ID" value="UER01023"/>
</dbReference>
<dbReference type="PANTHER" id="PTHR11680:SF35">
    <property type="entry name" value="SERINE HYDROXYMETHYLTRANSFERASE 1"/>
    <property type="match status" value="1"/>
</dbReference>
<keyword evidence="7 9" id="KW-0808">Transferase</keyword>
<comment type="cofactor">
    <cofactor evidence="1 9 10">
        <name>pyridoxal 5'-phosphate</name>
        <dbReference type="ChEBI" id="CHEBI:597326"/>
    </cofactor>
</comment>
<evidence type="ECO:0000256" key="4">
    <source>
        <dbReference type="ARBA" id="ARBA00022490"/>
    </source>
</evidence>
<evidence type="ECO:0000256" key="3">
    <source>
        <dbReference type="ARBA" id="ARBA00011738"/>
    </source>
</evidence>
<dbReference type="GO" id="GO:0004372">
    <property type="term" value="F:glycine hydroxymethyltransferase activity"/>
    <property type="evidence" value="ECO:0007669"/>
    <property type="project" value="UniProtKB-UniRule"/>
</dbReference>
<proteinExistence type="inferred from homology"/>
<keyword evidence="4 9" id="KW-0963">Cytoplasm</keyword>
<sequence>MKPDVVKNPVASLKAKNADVQCVIDAVAGNQEFFKNALPMIASENITSPLVRQVLASDLGHRYAEGKVGHRFYQGCGFIDVIEAKAIELAKEVFRAPHVNVQPISGVNSNIAAFFALSRPGDVMLALAVPSGGHISHARYSAAGIRGLKIYAHPYDNSKMNIDTDKMLKEIKRLKPKIVMFGASLFLFPHPVREAREACDEVGASIVYDAAHVAGLIAGGRFQDPLREGADVVTASTHKTFPGPQGGIIMCQEKWAEEIDEAVFPGTVSNFHPHHKAGLAIALAEMKHFGRAYADQTIRNAQALASYLDEMGFSVLCKDQGYTMSHQVAVDVSRIGGGSLVAANLEKAYIIANKNLFPWDAEAGKDDPSGIRLGTQELTRLGMKEREMKEVARLIKRVAIDREEPEKVKKDVIHLKSQYQTVQYCFDGDGAYEFILR</sequence>
<comment type="caution">
    <text evidence="9">Lacks conserved residue(s) required for the propagation of feature annotation.</text>
</comment>
<dbReference type="InterPro" id="IPR039429">
    <property type="entry name" value="SHMT-like_dom"/>
</dbReference>
<feature type="binding site" evidence="9">
    <location>
        <begin position="133"/>
        <end position="135"/>
    </location>
    <ligand>
        <name>(6S)-5,6,7,8-tetrahydrofolate</name>
        <dbReference type="ChEBI" id="CHEBI:57453"/>
    </ligand>
</feature>
<dbReference type="STRING" id="1041930.Mtc_0679"/>
<comment type="function">
    <text evidence="9">Catalyzes the reversible interconversion of serine and glycine with tetrahydrofolate (THF) serving as the one-carbon carrier. Also exhibits THF-independent aldolase activity toward beta-hydroxyamino acids, producing glycine and aldehydes, via a retro-aldol mechanism.</text>
</comment>
<evidence type="ECO:0000256" key="1">
    <source>
        <dbReference type="ARBA" id="ARBA00001933"/>
    </source>
</evidence>
<dbReference type="GO" id="GO:0030170">
    <property type="term" value="F:pyridoxal phosphate binding"/>
    <property type="evidence" value="ECO:0007669"/>
    <property type="project" value="UniProtKB-UniRule"/>
</dbReference>
<comment type="catalytic activity">
    <reaction evidence="9">
        <text>(6R)-5,10-methylene-5,6,7,8-tetrahydrofolate + glycine + H2O = (6S)-5,6,7,8-tetrahydrofolate + L-serine</text>
        <dbReference type="Rhea" id="RHEA:15481"/>
        <dbReference type="ChEBI" id="CHEBI:15377"/>
        <dbReference type="ChEBI" id="CHEBI:15636"/>
        <dbReference type="ChEBI" id="CHEBI:33384"/>
        <dbReference type="ChEBI" id="CHEBI:57305"/>
        <dbReference type="ChEBI" id="CHEBI:57453"/>
        <dbReference type="EC" id="2.1.2.1"/>
    </reaction>
</comment>
<dbReference type="GO" id="GO:0035999">
    <property type="term" value="P:tetrahydrofolate interconversion"/>
    <property type="evidence" value="ECO:0007669"/>
    <property type="project" value="UniProtKB-UniRule"/>
</dbReference>
<evidence type="ECO:0000256" key="7">
    <source>
        <dbReference type="ARBA" id="ARBA00022679"/>
    </source>
</evidence>
<keyword evidence="6 9" id="KW-0028">Amino-acid biosynthesis</keyword>
<dbReference type="eggNOG" id="arCOG00070">
    <property type="taxonomic scope" value="Archaea"/>
</dbReference>
<keyword evidence="13" id="KW-1185">Reference proteome</keyword>
<dbReference type="PIRSF" id="PIRSF000412">
    <property type="entry name" value="SHMT"/>
    <property type="match status" value="1"/>
</dbReference>
<dbReference type="NCBIfam" id="NF000586">
    <property type="entry name" value="PRK00011.1"/>
    <property type="match status" value="1"/>
</dbReference>
<evidence type="ECO:0000256" key="5">
    <source>
        <dbReference type="ARBA" id="ARBA00022563"/>
    </source>
</evidence>
<dbReference type="Gene3D" id="3.90.1150.10">
    <property type="entry name" value="Aspartate Aminotransferase, domain 1"/>
    <property type="match status" value="1"/>
</dbReference>
<feature type="binding site" evidence="9">
    <location>
        <position position="253"/>
    </location>
    <ligand>
        <name>(6S)-5,6,7,8-tetrahydrofolate</name>
        <dbReference type="ChEBI" id="CHEBI:57453"/>
    </ligand>
</feature>
<evidence type="ECO:0000256" key="8">
    <source>
        <dbReference type="ARBA" id="ARBA00022898"/>
    </source>
</evidence>
<evidence type="ECO:0000259" key="11">
    <source>
        <dbReference type="Pfam" id="PF00464"/>
    </source>
</evidence>
<dbReference type="UniPathway" id="UPA00193"/>
<dbReference type="HAMAP" id="MF_00051">
    <property type="entry name" value="SHMT"/>
    <property type="match status" value="1"/>
</dbReference>
<dbReference type="AlphaFoldDB" id="H8I8G7"/>
<feature type="domain" description="Serine hydroxymethyltransferase-like" evidence="11">
    <location>
        <begin position="23"/>
        <end position="395"/>
    </location>
</feature>
<dbReference type="Pfam" id="PF00464">
    <property type="entry name" value="SHMT"/>
    <property type="match status" value="1"/>
</dbReference>
<dbReference type="InterPro" id="IPR001085">
    <property type="entry name" value="Ser_HO-MeTrfase"/>
</dbReference>
<comment type="pathway">
    <text evidence="9">Amino-acid biosynthesis; glycine biosynthesis; glycine from L-serine: step 1/1.</text>
</comment>
<organism evidence="12 13">
    <name type="scientific">Methanocella conradii (strain DSM 24694 / JCM 17849 / CGMCC 1.5162 / HZ254)</name>
    <dbReference type="NCBI Taxonomy" id="1041930"/>
    <lineage>
        <taxon>Archaea</taxon>
        <taxon>Methanobacteriati</taxon>
        <taxon>Methanobacteriota</taxon>
        <taxon>Stenosarchaea group</taxon>
        <taxon>Methanomicrobia</taxon>
        <taxon>Methanocellales</taxon>
        <taxon>Methanocellaceae</taxon>
        <taxon>Methanocella</taxon>
    </lineage>
</organism>
<evidence type="ECO:0000256" key="6">
    <source>
        <dbReference type="ARBA" id="ARBA00022605"/>
    </source>
</evidence>
<dbReference type="FunFam" id="3.40.640.10:FF:000101">
    <property type="entry name" value="Serine hydroxymethyltransferase"/>
    <property type="match status" value="1"/>
</dbReference>
<comment type="similarity">
    <text evidence="2 9">Belongs to the SHMT family.</text>
</comment>
<dbReference type="GO" id="GO:0005737">
    <property type="term" value="C:cytoplasm"/>
    <property type="evidence" value="ECO:0007669"/>
    <property type="project" value="UniProtKB-SubCell"/>
</dbReference>
<dbReference type="InterPro" id="IPR015424">
    <property type="entry name" value="PyrdxlP-dep_Trfase"/>
</dbReference>
<dbReference type="KEGG" id="mez:Mtc_0679"/>